<dbReference type="SUPFAM" id="SSF56112">
    <property type="entry name" value="Protein kinase-like (PK-like)"/>
    <property type="match status" value="1"/>
</dbReference>
<organism evidence="5 7">
    <name type="scientific">Haematococcus lacustris</name>
    <name type="common">Green alga</name>
    <name type="synonym">Haematococcus pluvialis</name>
    <dbReference type="NCBI Taxonomy" id="44745"/>
    <lineage>
        <taxon>Eukaryota</taxon>
        <taxon>Viridiplantae</taxon>
        <taxon>Chlorophyta</taxon>
        <taxon>core chlorophytes</taxon>
        <taxon>Chlorophyceae</taxon>
        <taxon>CS clade</taxon>
        <taxon>Chlamydomonadales</taxon>
        <taxon>Haematococcaceae</taxon>
        <taxon>Haematococcus</taxon>
    </lineage>
</organism>
<dbReference type="GO" id="GO:0005737">
    <property type="term" value="C:cytoplasm"/>
    <property type="evidence" value="ECO:0007669"/>
    <property type="project" value="TreeGrafter"/>
</dbReference>
<evidence type="ECO:0000313" key="7">
    <source>
        <dbReference type="Proteomes" id="UP000485058"/>
    </source>
</evidence>
<evidence type="ECO:0000259" key="4">
    <source>
        <dbReference type="PROSITE" id="PS50011"/>
    </source>
</evidence>
<dbReference type="PROSITE" id="PS50011">
    <property type="entry name" value="PROTEIN_KINASE_DOM"/>
    <property type="match status" value="1"/>
</dbReference>
<proteinExistence type="predicted"/>
<dbReference type="GO" id="GO:0004674">
    <property type="term" value="F:protein serine/threonine kinase activity"/>
    <property type="evidence" value="ECO:0007669"/>
    <property type="project" value="TreeGrafter"/>
</dbReference>
<evidence type="ECO:0000256" key="1">
    <source>
        <dbReference type="ARBA" id="ARBA00022741"/>
    </source>
</evidence>
<dbReference type="GO" id="GO:0035556">
    <property type="term" value="P:intracellular signal transduction"/>
    <property type="evidence" value="ECO:0007669"/>
    <property type="project" value="TreeGrafter"/>
</dbReference>
<keyword evidence="5" id="KW-0808">Transferase</keyword>
<protein>
    <submittedName>
        <fullName evidence="5">Protein kinase domain-containing protein</fullName>
    </submittedName>
</protein>
<dbReference type="Pfam" id="PF00069">
    <property type="entry name" value="Pkinase"/>
    <property type="match status" value="1"/>
</dbReference>
<dbReference type="PANTHER" id="PTHR24346">
    <property type="entry name" value="MAP/MICROTUBULE AFFINITY-REGULATING KINASE"/>
    <property type="match status" value="1"/>
</dbReference>
<dbReference type="GO" id="GO:0005524">
    <property type="term" value="F:ATP binding"/>
    <property type="evidence" value="ECO:0007669"/>
    <property type="project" value="UniProtKB-KW"/>
</dbReference>
<dbReference type="InterPro" id="IPR011009">
    <property type="entry name" value="Kinase-like_dom_sf"/>
</dbReference>
<evidence type="ECO:0000313" key="6">
    <source>
        <dbReference type="EMBL" id="GFH15120.1"/>
    </source>
</evidence>
<evidence type="ECO:0000256" key="2">
    <source>
        <dbReference type="ARBA" id="ARBA00022840"/>
    </source>
</evidence>
<dbReference type="PANTHER" id="PTHR24346:SF75">
    <property type="entry name" value="AURORA KINASE"/>
    <property type="match status" value="1"/>
</dbReference>
<dbReference type="Proteomes" id="UP000485058">
    <property type="component" value="Unassembled WGS sequence"/>
</dbReference>
<dbReference type="PROSITE" id="PS00108">
    <property type="entry name" value="PROTEIN_KINASE_ST"/>
    <property type="match status" value="1"/>
</dbReference>
<dbReference type="AlphaFoldDB" id="A0A699YYY9"/>
<dbReference type="InterPro" id="IPR000719">
    <property type="entry name" value="Prot_kinase_dom"/>
</dbReference>
<accession>A0A699YYY9</accession>
<evidence type="ECO:0000313" key="5">
    <source>
        <dbReference type="EMBL" id="GFH12236.1"/>
    </source>
</evidence>
<evidence type="ECO:0000256" key="3">
    <source>
        <dbReference type="SAM" id="MobiDB-lite"/>
    </source>
</evidence>
<gene>
    <name evidence="5" type="ORF">HaLaN_07878</name>
    <name evidence="6" type="ORF">HaLaN_11288</name>
</gene>
<comment type="caution">
    <text evidence="5">The sequence shown here is derived from an EMBL/GenBank/DDBJ whole genome shotgun (WGS) entry which is preliminary data.</text>
</comment>
<dbReference type="EMBL" id="BLLF01000480">
    <property type="protein sequence ID" value="GFH12236.1"/>
    <property type="molecule type" value="Genomic_DNA"/>
</dbReference>
<sequence>MAHNHSGWFLHASSHKDSSSKPMWPSEDTLTCTLAQLLGLARTMHRAGVVHRDLKPQNLCLLPQAHVLHCCDFGAATRLGRPFDCARPQESVFSINYAPPELLDPDGGAVMGDPSQDMFAVGAILYAMVAGPDAHPLVLDTEDDPDTVSASFSTAAAELYERMQAEGCGRLITHRGGKAVLAPYSPCWLALLQGLCEMDPAKRWTYDQALQCGVLQEQELEEWAASAELAAGQASTDQAKVAHQALARLYRALLADMQAPGKHAGAKAAQVEQLVRLLQPIQLNGPSSPAGPRQPSHTKGAVSKQNAGKHSPGSRQPASRLRHGCENHPIAHMAAAASCPS</sequence>
<feature type="domain" description="Protein kinase" evidence="4">
    <location>
        <begin position="1"/>
        <end position="224"/>
    </location>
</feature>
<dbReference type="EMBL" id="BLLF01000809">
    <property type="protein sequence ID" value="GFH15120.1"/>
    <property type="molecule type" value="Genomic_DNA"/>
</dbReference>
<keyword evidence="2" id="KW-0067">ATP-binding</keyword>
<dbReference type="InterPro" id="IPR008271">
    <property type="entry name" value="Ser/Thr_kinase_AS"/>
</dbReference>
<dbReference type="SMART" id="SM00220">
    <property type="entry name" value="S_TKc"/>
    <property type="match status" value="1"/>
</dbReference>
<keyword evidence="1" id="KW-0547">Nucleotide-binding</keyword>
<reference evidence="5 7" key="1">
    <citation type="submission" date="2020-02" db="EMBL/GenBank/DDBJ databases">
        <title>Draft genome sequence of Haematococcus lacustris strain NIES-144.</title>
        <authorList>
            <person name="Morimoto D."/>
            <person name="Nakagawa S."/>
            <person name="Yoshida T."/>
            <person name="Sawayama S."/>
        </authorList>
    </citation>
    <scope>NUCLEOTIDE SEQUENCE [LARGE SCALE GENOMIC DNA]</scope>
    <source>
        <strain evidence="5 7">NIES-144</strain>
    </source>
</reference>
<feature type="region of interest" description="Disordered" evidence="3">
    <location>
        <begin position="282"/>
        <end position="324"/>
    </location>
</feature>
<keyword evidence="7" id="KW-1185">Reference proteome</keyword>
<feature type="compositionally biased region" description="Polar residues" evidence="3">
    <location>
        <begin position="303"/>
        <end position="317"/>
    </location>
</feature>
<keyword evidence="5" id="KW-0418">Kinase</keyword>
<dbReference type="Gene3D" id="1.10.510.10">
    <property type="entry name" value="Transferase(Phosphotransferase) domain 1"/>
    <property type="match status" value="1"/>
</dbReference>
<name>A0A699YYY9_HAELA</name>